<evidence type="ECO:0000256" key="1">
    <source>
        <dbReference type="ARBA" id="ARBA00001946"/>
    </source>
</evidence>
<evidence type="ECO:0000313" key="6">
    <source>
        <dbReference type="Proteomes" id="UP001430804"/>
    </source>
</evidence>
<evidence type="ECO:0000313" key="5">
    <source>
        <dbReference type="EMBL" id="MBW3096350.1"/>
    </source>
</evidence>
<evidence type="ECO:0000256" key="3">
    <source>
        <dbReference type="ARBA" id="ARBA00022801"/>
    </source>
</evidence>
<dbReference type="RefSeq" id="WP_219158496.1">
    <property type="nucleotide sequence ID" value="NZ_JAHWQX010000001.1"/>
</dbReference>
<dbReference type="GO" id="GO:0004401">
    <property type="term" value="F:histidinol-phosphatase activity"/>
    <property type="evidence" value="ECO:0007669"/>
    <property type="project" value="UniProtKB-EC"/>
</dbReference>
<evidence type="ECO:0000256" key="2">
    <source>
        <dbReference type="ARBA" id="ARBA00009759"/>
    </source>
</evidence>
<dbReference type="EC" id="3.1.3.15" evidence="4"/>
<evidence type="ECO:0000256" key="4">
    <source>
        <dbReference type="NCBIfam" id="TIGR02067"/>
    </source>
</evidence>
<comment type="caution">
    <text evidence="5">The sequence shown here is derived from an EMBL/GenBank/DDBJ whole genome shotgun (WGS) entry which is preliminary data.</text>
</comment>
<reference evidence="5" key="1">
    <citation type="submission" date="2021-07" db="EMBL/GenBank/DDBJ databases">
        <title>Pseudohoeflea marina sp. nov. a polyhydroxyalcanoate-producing bacterium.</title>
        <authorList>
            <person name="Zheng W."/>
            <person name="Yu S."/>
            <person name="Huang Y."/>
        </authorList>
    </citation>
    <scope>NUCLEOTIDE SEQUENCE</scope>
    <source>
        <strain evidence="5">DP4N28-3</strain>
    </source>
</reference>
<dbReference type="CDD" id="cd01641">
    <property type="entry name" value="Bacterial_IMPase_like_1"/>
    <property type="match status" value="1"/>
</dbReference>
<name>A0ABS6WKM9_9HYPH</name>
<dbReference type="PANTHER" id="PTHR20854">
    <property type="entry name" value="INOSITOL MONOPHOSPHATASE"/>
    <property type="match status" value="1"/>
</dbReference>
<protein>
    <recommendedName>
        <fullName evidence="4">Histidinol-phosphatase</fullName>
        <ecNumber evidence="4">3.1.3.15</ecNumber>
    </recommendedName>
</protein>
<dbReference type="NCBIfam" id="TIGR02067">
    <property type="entry name" value="his_9_HisN"/>
    <property type="match status" value="1"/>
</dbReference>
<organism evidence="5 6">
    <name type="scientific">Pseudohoeflea coraliihabitans</name>
    <dbReference type="NCBI Taxonomy" id="2860393"/>
    <lineage>
        <taxon>Bacteria</taxon>
        <taxon>Pseudomonadati</taxon>
        <taxon>Pseudomonadota</taxon>
        <taxon>Alphaproteobacteria</taxon>
        <taxon>Hyphomicrobiales</taxon>
        <taxon>Rhizobiaceae</taxon>
        <taxon>Pseudohoeflea</taxon>
    </lineage>
</organism>
<sequence length="261" mass="27480">MVPDLDFLDELADAAAAETLPRFRIGGTISNKLANGFDPVTEADRAAEAAIRARIAARFPDHGILGEEHGLENADSAFRWVIDPIDGTRAFIAGLPVWGTLIGLYHEGRAVMGLMDQPFTGERFVAGTEGAFFARHGGARQPMRSRQGVELSAAILMTTAPSLFSAKERPAFAALEGAVQLSRFGCDCYAFAMVAAGHVDICIEAGLQPYDIAGLIAPIERAGGVVTDWDGNRPEQGGNIIACGSAELHAAALAQMRSAGG</sequence>
<keyword evidence="6" id="KW-1185">Reference proteome</keyword>
<keyword evidence="3 5" id="KW-0378">Hydrolase</keyword>
<gene>
    <name evidence="5" type="primary">hisN</name>
    <name evidence="5" type="ORF">KY465_03545</name>
</gene>
<proteinExistence type="inferred from homology"/>
<dbReference type="InterPro" id="IPR011809">
    <property type="entry name" value="His_9_proposed"/>
</dbReference>
<comment type="similarity">
    <text evidence="2">Belongs to the inositol monophosphatase superfamily.</text>
</comment>
<dbReference type="Proteomes" id="UP001430804">
    <property type="component" value="Unassembled WGS sequence"/>
</dbReference>
<dbReference type="InterPro" id="IPR000760">
    <property type="entry name" value="Inositol_monophosphatase-like"/>
</dbReference>
<dbReference type="PANTHER" id="PTHR20854:SF4">
    <property type="entry name" value="INOSITOL-1-MONOPHOSPHATASE-RELATED"/>
    <property type="match status" value="1"/>
</dbReference>
<accession>A0ABS6WKM9</accession>
<dbReference type="EMBL" id="JAHWQX010000001">
    <property type="protein sequence ID" value="MBW3096350.1"/>
    <property type="molecule type" value="Genomic_DNA"/>
</dbReference>
<comment type="cofactor">
    <cofactor evidence="1">
        <name>Mg(2+)</name>
        <dbReference type="ChEBI" id="CHEBI:18420"/>
    </cofactor>
</comment>
<dbReference type="Pfam" id="PF00459">
    <property type="entry name" value="Inositol_P"/>
    <property type="match status" value="1"/>
</dbReference>